<dbReference type="Proteomes" id="UP000438448">
    <property type="component" value="Unassembled WGS sequence"/>
</dbReference>
<protein>
    <recommendedName>
        <fullName evidence="3">Bacterial EndoU nuclease domain-containing protein</fullName>
    </recommendedName>
</protein>
<gene>
    <name evidence="1" type="ORF">NRB20_44850</name>
</gene>
<evidence type="ECO:0000313" key="2">
    <source>
        <dbReference type="Proteomes" id="UP000438448"/>
    </source>
</evidence>
<accession>A0A7K0D6J4</accession>
<evidence type="ECO:0008006" key="3">
    <source>
        <dbReference type="Google" id="ProtNLM"/>
    </source>
</evidence>
<name>A0A7K0D6J4_9NOCA</name>
<proteinExistence type="predicted"/>
<dbReference type="AlphaFoldDB" id="A0A7K0D6J4"/>
<sequence length="106" mass="12520">MLQCGNDRYGYRHLQSRQHDRKWGAVDYSYNWRDNADRIIEKTLRKPDVACYSLPNNTYVLGLQLWEYVKRDGRLTGKTQWSNVVIDANNGRIITAFPTLQKPRCQ</sequence>
<reference evidence="1 2" key="1">
    <citation type="submission" date="2019-10" db="EMBL/GenBank/DDBJ databases">
        <title>Nocardia macrotermitis sp. nov. and Nocardia aurantia sp. nov., isolated from the gut of fungus growing-termite Macrotermes natalensis.</title>
        <authorList>
            <person name="Benndorf R."/>
            <person name="Schwitalla J."/>
            <person name="Martin K."/>
            <person name="De Beer W."/>
            <person name="Kaster A.-K."/>
            <person name="Vollmers J."/>
            <person name="Poulsen M."/>
            <person name="Beemelmanns C."/>
        </authorList>
    </citation>
    <scope>NUCLEOTIDE SEQUENCE [LARGE SCALE GENOMIC DNA]</scope>
    <source>
        <strain evidence="1 2">RB20</strain>
    </source>
</reference>
<keyword evidence="2" id="KW-1185">Reference proteome</keyword>
<comment type="caution">
    <text evidence="1">The sequence shown here is derived from an EMBL/GenBank/DDBJ whole genome shotgun (WGS) entry which is preliminary data.</text>
</comment>
<organism evidence="1 2">
    <name type="scientific">Nocardia macrotermitis</name>
    <dbReference type="NCBI Taxonomy" id="2585198"/>
    <lineage>
        <taxon>Bacteria</taxon>
        <taxon>Bacillati</taxon>
        <taxon>Actinomycetota</taxon>
        <taxon>Actinomycetes</taxon>
        <taxon>Mycobacteriales</taxon>
        <taxon>Nocardiaceae</taxon>
        <taxon>Nocardia</taxon>
    </lineage>
</organism>
<evidence type="ECO:0000313" key="1">
    <source>
        <dbReference type="EMBL" id="MQY21375.1"/>
    </source>
</evidence>
<dbReference type="EMBL" id="WEGK01000009">
    <property type="protein sequence ID" value="MQY21375.1"/>
    <property type="molecule type" value="Genomic_DNA"/>
</dbReference>